<feature type="transmembrane region" description="Helical" evidence="2">
    <location>
        <begin position="244"/>
        <end position="267"/>
    </location>
</feature>
<dbReference type="CDD" id="cd17332">
    <property type="entry name" value="MFS_MelB_like"/>
    <property type="match status" value="1"/>
</dbReference>
<name>B6VTT3_9BACT</name>
<evidence type="ECO:0000256" key="2">
    <source>
        <dbReference type="SAM" id="Phobius"/>
    </source>
</evidence>
<accession>B6VTT3</accession>
<feature type="transmembrane region" description="Helical" evidence="2">
    <location>
        <begin position="323"/>
        <end position="344"/>
    </location>
</feature>
<feature type="transmembrane region" description="Helical" evidence="2">
    <location>
        <begin position="164"/>
        <end position="187"/>
    </location>
</feature>
<dbReference type="PANTHER" id="PTHR11328:SF24">
    <property type="entry name" value="MAJOR FACILITATOR SUPERFAMILY (MFS) PROFILE DOMAIN-CONTAINING PROTEIN"/>
    <property type="match status" value="1"/>
</dbReference>
<dbReference type="GO" id="GO:0005886">
    <property type="term" value="C:plasma membrane"/>
    <property type="evidence" value="ECO:0007669"/>
    <property type="project" value="TreeGrafter"/>
</dbReference>
<dbReference type="InterPro" id="IPR036259">
    <property type="entry name" value="MFS_trans_sf"/>
</dbReference>
<reference evidence="3 4" key="1">
    <citation type="submission" date="2008-10" db="EMBL/GenBank/DDBJ databases">
        <title>Draft genome sequence of Bacteroides dorei (DSM 17855).</title>
        <authorList>
            <person name="Sudarsanam P."/>
            <person name="Ley R."/>
            <person name="Guruge J."/>
            <person name="Turnbaugh P.J."/>
            <person name="Mahowald M."/>
            <person name="Liep D."/>
            <person name="Gordon J."/>
        </authorList>
    </citation>
    <scope>NUCLEOTIDE SEQUENCE [LARGE SCALE GENOMIC DNA]</scope>
    <source>
        <strain evidence="3 4">DSM 17855</strain>
    </source>
</reference>
<evidence type="ECO:0000313" key="4">
    <source>
        <dbReference type="Proteomes" id="UP000004849"/>
    </source>
</evidence>
<dbReference type="Gene3D" id="1.20.1250.20">
    <property type="entry name" value="MFS general substrate transporter like domains"/>
    <property type="match status" value="2"/>
</dbReference>
<dbReference type="Pfam" id="PF13347">
    <property type="entry name" value="MFS_2"/>
    <property type="match status" value="2"/>
</dbReference>
<sequence>MDGITFYGRYFNVITMNTQSQKVSMAEKIGYSLGDCSANLVFQMMMIYQTKFYTDIFGLEGAIAGTVMLVARITDAFVDPTVGLLSDRTKTRFGKYRPWVLWTALPFMVFYVLAFYNPGIEDKGLVALYATLSYTLLMSLYSFNNTPYASLGGVMSGDIKERTSITSIRFVAATIAQFVVQGLTLPLVSKFSDGGDKAHGWLCTISLFACIGFVFLVITFFSTRERIEPPASQKTDTRQDIKDVFGSVPWRAMFILTLFIFITLAMWGSAMNYYFENYVDAGALYAFLDRLGLVAMETDGSAGYAVLNAFGLVVNSSDKAYEVGFGVFNMLGALVQFFGVILLSGFLANRYGKKRVFIVCLSLTAIFTALFYFPGKADVETMFVLNFLKSLAYAPTVPLLWAMIADVADYSEYKNYRRATGFVFAGVVFALKAGLGIGGAILGFLLSGFGYVSGIGAEQSGTAIRGIVLSSSLIPAMIFGMGVAALCFYPITKKYNEQMQAELADRRSKAGYCIKRTSYLP</sequence>
<dbReference type="GO" id="GO:0015293">
    <property type="term" value="F:symporter activity"/>
    <property type="evidence" value="ECO:0007669"/>
    <property type="project" value="InterPro"/>
</dbReference>
<dbReference type="HOGENOM" id="CLU_027408_0_2_10"/>
<keyword evidence="2" id="KW-0472">Membrane</keyword>
<dbReference type="InterPro" id="IPR001927">
    <property type="entry name" value="Na/Gal_symport"/>
</dbReference>
<protein>
    <recommendedName>
        <fullName evidence="5">Major facilitator superfamily (MFS) profile domain-containing protein</fullName>
    </recommendedName>
</protein>
<evidence type="ECO:0000256" key="1">
    <source>
        <dbReference type="ARBA" id="ARBA00009617"/>
    </source>
</evidence>
<feature type="transmembrane region" description="Helical" evidence="2">
    <location>
        <begin position="124"/>
        <end position="143"/>
    </location>
</feature>
<dbReference type="EMBL" id="ABWZ01000013">
    <property type="protein sequence ID" value="EEB26843.1"/>
    <property type="molecule type" value="Genomic_DNA"/>
</dbReference>
<dbReference type="GO" id="GO:0006814">
    <property type="term" value="P:sodium ion transport"/>
    <property type="evidence" value="ECO:0007669"/>
    <property type="project" value="InterPro"/>
</dbReference>
<evidence type="ECO:0000313" key="3">
    <source>
        <dbReference type="EMBL" id="EEB26843.1"/>
    </source>
</evidence>
<dbReference type="AlphaFoldDB" id="B6VTT3"/>
<dbReference type="NCBIfam" id="TIGR00792">
    <property type="entry name" value="gph"/>
    <property type="match status" value="1"/>
</dbReference>
<proteinExistence type="inferred from homology"/>
<reference evidence="3 4" key="2">
    <citation type="submission" date="2008-10" db="EMBL/GenBank/DDBJ databases">
        <authorList>
            <person name="Fulton L."/>
            <person name="Clifton S."/>
            <person name="Fulton B."/>
            <person name="Xu J."/>
            <person name="Minx P."/>
            <person name="Pepin K.H."/>
            <person name="Johnson M."/>
            <person name="Thiruvilangam P."/>
            <person name="Bhonagiri V."/>
            <person name="Nash W.E."/>
            <person name="Mardis E.R."/>
            <person name="Wilson R.K."/>
        </authorList>
    </citation>
    <scope>NUCLEOTIDE SEQUENCE [LARGE SCALE GENOMIC DNA]</scope>
    <source>
        <strain evidence="3 4">DSM 17855</strain>
    </source>
</reference>
<comment type="similarity">
    <text evidence="1">Belongs to the sodium:galactoside symporter (TC 2.A.2) family.</text>
</comment>
<evidence type="ECO:0008006" key="5">
    <source>
        <dbReference type="Google" id="ProtNLM"/>
    </source>
</evidence>
<dbReference type="InterPro" id="IPR039672">
    <property type="entry name" value="MFS_2"/>
</dbReference>
<feature type="transmembrane region" description="Helical" evidence="2">
    <location>
        <begin position="466"/>
        <end position="489"/>
    </location>
</feature>
<dbReference type="GO" id="GO:0008643">
    <property type="term" value="P:carbohydrate transport"/>
    <property type="evidence" value="ECO:0007669"/>
    <property type="project" value="InterPro"/>
</dbReference>
<organism evidence="3 4">
    <name type="scientific">Phocaeicola dorei DSM 17855</name>
    <dbReference type="NCBI Taxonomy" id="483217"/>
    <lineage>
        <taxon>Bacteria</taxon>
        <taxon>Pseudomonadati</taxon>
        <taxon>Bacteroidota</taxon>
        <taxon>Bacteroidia</taxon>
        <taxon>Bacteroidales</taxon>
        <taxon>Bacteroidaceae</taxon>
        <taxon>Phocaeicola</taxon>
    </lineage>
</organism>
<feature type="transmembrane region" description="Helical" evidence="2">
    <location>
        <begin position="422"/>
        <end position="446"/>
    </location>
</feature>
<keyword evidence="2" id="KW-0812">Transmembrane</keyword>
<feature type="transmembrane region" description="Helical" evidence="2">
    <location>
        <begin position="99"/>
        <end position="118"/>
    </location>
</feature>
<dbReference type="Proteomes" id="UP000004849">
    <property type="component" value="Unassembled WGS sequence"/>
</dbReference>
<feature type="transmembrane region" description="Helical" evidence="2">
    <location>
        <begin position="356"/>
        <end position="373"/>
    </location>
</feature>
<keyword evidence="2" id="KW-1133">Transmembrane helix</keyword>
<dbReference type="PANTHER" id="PTHR11328">
    <property type="entry name" value="MAJOR FACILITATOR SUPERFAMILY DOMAIN-CONTAINING PROTEIN"/>
    <property type="match status" value="1"/>
</dbReference>
<dbReference type="SUPFAM" id="SSF103473">
    <property type="entry name" value="MFS general substrate transporter"/>
    <property type="match status" value="1"/>
</dbReference>
<gene>
    <name evidence="3" type="ORF">BACDOR_00529</name>
</gene>
<feature type="transmembrane region" description="Helical" evidence="2">
    <location>
        <begin position="393"/>
        <end position="410"/>
    </location>
</feature>
<feature type="transmembrane region" description="Helical" evidence="2">
    <location>
        <begin position="199"/>
        <end position="223"/>
    </location>
</feature>